<organism evidence="3 4">
    <name type="scientific">Enhygromyxa salina</name>
    <dbReference type="NCBI Taxonomy" id="215803"/>
    <lineage>
        <taxon>Bacteria</taxon>
        <taxon>Pseudomonadati</taxon>
        <taxon>Myxococcota</taxon>
        <taxon>Polyangia</taxon>
        <taxon>Nannocystales</taxon>
        <taxon>Nannocystaceae</taxon>
        <taxon>Enhygromyxa</taxon>
    </lineage>
</organism>
<protein>
    <recommendedName>
        <fullName evidence="2">Transposase DDE domain-containing protein</fullName>
    </recommendedName>
</protein>
<evidence type="ECO:0000256" key="1">
    <source>
        <dbReference type="SAM" id="MobiDB-lite"/>
    </source>
</evidence>
<evidence type="ECO:0000313" key="4">
    <source>
        <dbReference type="Proteomes" id="UP000238823"/>
    </source>
</evidence>
<feature type="domain" description="Transposase DDE" evidence="2">
    <location>
        <begin position="113"/>
        <end position="238"/>
    </location>
</feature>
<dbReference type="EMBL" id="PVNL01000013">
    <property type="protein sequence ID" value="PRQ09738.1"/>
    <property type="molecule type" value="Genomic_DNA"/>
</dbReference>
<comment type="caution">
    <text evidence="3">The sequence shown here is derived from an EMBL/GenBank/DDBJ whole genome shotgun (WGS) entry which is preliminary data.</text>
</comment>
<evidence type="ECO:0000313" key="3">
    <source>
        <dbReference type="EMBL" id="PRQ09738.1"/>
    </source>
</evidence>
<feature type="region of interest" description="Disordered" evidence="1">
    <location>
        <begin position="39"/>
        <end position="62"/>
    </location>
</feature>
<feature type="compositionally biased region" description="Basic residues" evidence="1">
    <location>
        <begin position="39"/>
        <end position="61"/>
    </location>
</feature>
<reference evidence="3 4" key="1">
    <citation type="submission" date="2018-03" db="EMBL/GenBank/DDBJ databases">
        <title>Draft Genome Sequences of the Obligatory Marine Myxobacteria Enhygromyxa salina SWB007.</title>
        <authorList>
            <person name="Poehlein A."/>
            <person name="Moghaddam J.A."/>
            <person name="Harms H."/>
            <person name="Alanjari M."/>
            <person name="Koenig G.M."/>
            <person name="Daniel R."/>
            <person name="Schaeberle T.F."/>
        </authorList>
    </citation>
    <scope>NUCLEOTIDE SEQUENCE [LARGE SCALE GENOMIC DNA]</scope>
    <source>
        <strain evidence="3 4">SWB007</strain>
    </source>
</reference>
<proteinExistence type="predicted"/>
<dbReference type="AlphaFoldDB" id="A0A2S9YXC2"/>
<name>A0A2S9YXC2_9BACT</name>
<dbReference type="Pfam" id="PF13701">
    <property type="entry name" value="DDE_Tnp_1_4"/>
    <property type="match status" value="1"/>
</dbReference>
<gene>
    <name evidence="3" type="ORF">ENSA7_04930</name>
</gene>
<accession>A0A2S9YXC2</accession>
<dbReference type="InterPro" id="IPR025668">
    <property type="entry name" value="Tnp_DDE_dom"/>
</dbReference>
<sequence length="239" mass="28269">MGVREACERHGCYFAFVGREYPNRPKLAAACKDWRPFRTRASRQTKPDRKRRRKKSNRRKTRACERGYKQLDLVKQEVAETEGSNGTRLVVRRQTLDIEKGKFGQRELWHRYRFRYVITNLPADWSPEDIIDETYKRCEQENVIAGLGTGIAAWRMPVAEKRGNEAWLEIARLAWNLGKWVAQMALDEEVPRWEWKRFRRAFVDIPVQVIHAGRHLRIRILGTHRFAPQLMIALGRLQT</sequence>
<dbReference type="Proteomes" id="UP000238823">
    <property type="component" value="Unassembled WGS sequence"/>
</dbReference>
<evidence type="ECO:0000259" key="2">
    <source>
        <dbReference type="Pfam" id="PF13701"/>
    </source>
</evidence>